<organism evidence="2 3">
    <name type="scientific">Mesorhizobium australicum</name>
    <dbReference type="NCBI Taxonomy" id="536018"/>
    <lineage>
        <taxon>Bacteria</taxon>
        <taxon>Pseudomonadati</taxon>
        <taxon>Pseudomonadota</taxon>
        <taxon>Alphaproteobacteria</taxon>
        <taxon>Hyphomicrobiales</taxon>
        <taxon>Phyllobacteriaceae</taxon>
        <taxon>Mesorhizobium</taxon>
    </lineage>
</organism>
<reference evidence="2 3" key="1">
    <citation type="submission" date="2017-04" db="EMBL/GenBank/DDBJ databases">
        <authorList>
            <person name="Afonso C.L."/>
            <person name="Miller P.J."/>
            <person name="Scott M.A."/>
            <person name="Spackman E."/>
            <person name="Goraichik I."/>
            <person name="Dimitrov K.M."/>
            <person name="Suarez D.L."/>
            <person name="Swayne D.E."/>
        </authorList>
    </citation>
    <scope>NUCLEOTIDE SEQUENCE [LARGE SCALE GENOMIC DNA]</scope>
    <source>
        <strain evidence="2 3">B5P</strain>
    </source>
</reference>
<evidence type="ECO:0000313" key="3">
    <source>
        <dbReference type="Proteomes" id="UP000193083"/>
    </source>
</evidence>
<protein>
    <recommendedName>
        <fullName evidence="4">Anti-sigma factor</fullName>
    </recommendedName>
</protein>
<keyword evidence="3" id="KW-1185">Reference proteome</keyword>
<keyword evidence="1" id="KW-0812">Transmembrane</keyword>
<keyword evidence="1" id="KW-0472">Membrane</keyword>
<evidence type="ECO:0000313" key="2">
    <source>
        <dbReference type="EMBL" id="SMH36275.1"/>
    </source>
</evidence>
<keyword evidence="1" id="KW-1133">Transmembrane helix</keyword>
<dbReference type="Gene3D" id="1.10.10.1320">
    <property type="entry name" value="Anti-sigma factor, zinc-finger domain"/>
    <property type="match status" value="1"/>
</dbReference>
<dbReference type="OrthoDB" id="8081633at2"/>
<evidence type="ECO:0000256" key="1">
    <source>
        <dbReference type="SAM" id="Phobius"/>
    </source>
</evidence>
<evidence type="ECO:0008006" key="4">
    <source>
        <dbReference type="Google" id="ProtNLM"/>
    </source>
</evidence>
<name>A0A1X7NG16_9HYPH</name>
<dbReference type="Proteomes" id="UP000193083">
    <property type="component" value="Unassembled WGS sequence"/>
</dbReference>
<dbReference type="AlphaFoldDB" id="A0A1X7NG16"/>
<dbReference type="InterPro" id="IPR041916">
    <property type="entry name" value="Anti_sigma_zinc_sf"/>
</dbReference>
<feature type="transmembrane region" description="Helical" evidence="1">
    <location>
        <begin position="95"/>
        <end position="121"/>
    </location>
</feature>
<sequence>MFGQPKEDMRVADYVLGLMDTEETTFFEREMRQDPALAARVADWRERIARMDDAEPETPHAQMRRRIEDGLRRRGDNVIALPTAFRERTEARPELSGWPIVGAACFAVGILFGGFCVWLLFV</sequence>
<accession>A0A1X7NG16</accession>
<dbReference type="EMBL" id="FXBL01000004">
    <property type="protein sequence ID" value="SMH36275.1"/>
    <property type="molecule type" value="Genomic_DNA"/>
</dbReference>
<proteinExistence type="predicted"/>
<dbReference type="RefSeq" id="WP_085463796.1">
    <property type="nucleotide sequence ID" value="NZ_FXBL01000004.1"/>
</dbReference>
<gene>
    <name evidence="2" type="ORF">SAMN02982922_1725</name>
</gene>